<keyword evidence="3" id="KW-1185">Reference proteome</keyword>
<protein>
    <submittedName>
        <fullName evidence="2">Uncharacterized protein</fullName>
    </submittedName>
</protein>
<dbReference type="Proteomes" id="UP001303760">
    <property type="component" value="Unassembled WGS sequence"/>
</dbReference>
<organism evidence="2 3">
    <name type="scientific">Achaetomium macrosporum</name>
    <dbReference type="NCBI Taxonomy" id="79813"/>
    <lineage>
        <taxon>Eukaryota</taxon>
        <taxon>Fungi</taxon>
        <taxon>Dikarya</taxon>
        <taxon>Ascomycota</taxon>
        <taxon>Pezizomycotina</taxon>
        <taxon>Sordariomycetes</taxon>
        <taxon>Sordariomycetidae</taxon>
        <taxon>Sordariales</taxon>
        <taxon>Chaetomiaceae</taxon>
        <taxon>Achaetomium</taxon>
    </lineage>
</organism>
<evidence type="ECO:0000313" key="2">
    <source>
        <dbReference type="EMBL" id="KAK4233266.1"/>
    </source>
</evidence>
<reference evidence="2" key="2">
    <citation type="submission" date="2023-05" db="EMBL/GenBank/DDBJ databases">
        <authorList>
            <consortium name="Lawrence Berkeley National Laboratory"/>
            <person name="Steindorff A."/>
            <person name="Hensen N."/>
            <person name="Bonometti L."/>
            <person name="Westerberg I."/>
            <person name="Brannstrom I.O."/>
            <person name="Guillou S."/>
            <person name="Cros-Aarteil S."/>
            <person name="Calhoun S."/>
            <person name="Haridas S."/>
            <person name="Kuo A."/>
            <person name="Mondo S."/>
            <person name="Pangilinan J."/>
            <person name="Riley R."/>
            <person name="Labutti K."/>
            <person name="Andreopoulos B."/>
            <person name="Lipzen A."/>
            <person name="Chen C."/>
            <person name="Yanf M."/>
            <person name="Daum C."/>
            <person name="Ng V."/>
            <person name="Clum A."/>
            <person name="Ohm R."/>
            <person name="Martin F."/>
            <person name="Silar P."/>
            <person name="Natvig D."/>
            <person name="Lalanne C."/>
            <person name="Gautier V."/>
            <person name="Ament-Velasquez S.L."/>
            <person name="Kruys A."/>
            <person name="Hutchinson M.I."/>
            <person name="Powell A.J."/>
            <person name="Barry K."/>
            <person name="Miller A.N."/>
            <person name="Grigoriev I.V."/>
            <person name="Debuchy R."/>
            <person name="Gladieux P."/>
            <person name="Thoren M.H."/>
            <person name="Johannesson H."/>
        </authorList>
    </citation>
    <scope>NUCLEOTIDE SEQUENCE</scope>
    <source>
        <strain evidence="2">CBS 532.94</strain>
    </source>
</reference>
<dbReference type="AlphaFoldDB" id="A0AAN7H3E2"/>
<proteinExistence type="predicted"/>
<sequence length="210" mass="23977">MAGDTKLSARWHPDLRQTNQEQWARPVKRVLTYSDSVQCRYGFLITDNELVIFQFAREYVGLGIGATRSPRQPQHRRGPSTVSELSDSVRAMSISSRTQSYVESGKGLEYQSPKYRVIPWANQGESDLTVKSALFHLCVMAGYGSGHISTSYPKLSTWWYLSDGRVRHNTSGFIKMKPGAKDNSRSRKPRCNFPWTQGMARRWKLPTQEI</sequence>
<name>A0AAN7H3E2_9PEZI</name>
<feature type="non-terminal residue" evidence="2">
    <location>
        <position position="210"/>
    </location>
</feature>
<reference evidence="2" key="1">
    <citation type="journal article" date="2023" name="Mol. Phylogenet. Evol.">
        <title>Genome-scale phylogeny and comparative genomics of the fungal order Sordariales.</title>
        <authorList>
            <person name="Hensen N."/>
            <person name="Bonometti L."/>
            <person name="Westerberg I."/>
            <person name="Brannstrom I.O."/>
            <person name="Guillou S."/>
            <person name="Cros-Aarteil S."/>
            <person name="Calhoun S."/>
            <person name="Haridas S."/>
            <person name="Kuo A."/>
            <person name="Mondo S."/>
            <person name="Pangilinan J."/>
            <person name="Riley R."/>
            <person name="LaButti K."/>
            <person name="Andreopoulos B."/>
            <person name="Lipzen A."/>
            <person name="Chen C."/>
            <person name="Yan M."/>
            <person name="Daum C."/>
            <person name="Ng V."/>
            <person name="Clum A."/>
            <person name="Steindorff A."/>
            <person name="Ohm R.A."/>
            <person name="Martin F."/>
            <person name="Silar P."/>
            <person name="Natvig D.O."/>
            <person name="Lalanne C."/>
            <person name="Gautier V."/>
            <person name="Ament-Velasquez S.L."/>
            <person name="Kruys A."/>
            <person name="Hutchinson M.I."/>
            <person name="Powell A.J."/>
            <person name="Barry K."/>
            <person name="Miller A.N."/>
            <person name="Grigoriev I.V."/>
            <person name="Debuchy R."/>
            <person name="Gladieux P."/>
            <person name="Hiltunen Thoren M."/>
            <person name="Johannesson H."/>
        </authorList>
    </citation>
    <scope>NUCLEOTIDE SEQUENCE</scope>
    <source>
        <strain evidence="2">CBS 532.94</strain>
    </source>
</reference>
<dbReference type="EMBL" id="MU860606">
    <property type="protein sequence ID" value="KAK4233266.1"/>
    <property type="molecule type" value="Genomic_DNA"/>
</dbReference>
<gene>
    <name evidence="2" type="ORF">C8A03DRAFT_39039</name>
</gene>
<evidence type="ECO:0000313" key="3">
    <source>
        <dbReference type="Proteomes" id="UP001303760"/>
    </source>
</evidence>
<comment type="caution">
    <text evidence="2">The sequence shown here is derived from an EMBL/GenBank/DDBJ whole genome shotgun (WGS) entry which is preliminary data.</text>
</comment>
<evidence type="ECO:0000256" key="1">
    <source>
        <dbReference type="SAM" id="MobiDB-lite"/>
    </source>
</evidence>
<accession>A0AAN7H3E2</accession>
<feature type="region of interest" description="Disordered" evidence="1">
    <location>
        <begin position="66"/>
        <end position="86"/>
    </location>
</feature>